<dbReference type="InterPro" id="IPR007139">
    <property type="entry name" value="DUF349"/>
</dbReference>
<keyword evidence="1" id="KW-0175">Coiled coil</keyword>
<feature type="coiled-coil region" evidence="1">
    <location>
        <begin position="882"/>
        <end position="916"/>
    </location>
</feature>
<dbReference type="Proteomes" id="UP000245523">
    <property type="component" value="Unassembled WGS sequence"/>
</dbReference>
<keyword evidence="3" id="KW-1185">Reference proteome</keyword>
<name>A0ABX5LMW1_9BACT</name>
<dbReference type="RefSeq" id="WP_109587634.1">
    <property type="nucleotide sequence ID" value="NZ_QGHD01000023.1"/>
</dbReference>
<comment type="caution">
    <text evidence="2">The sequence shown here is derived from an EMBL/GenBank/DDBJ whole genome shotgun (WGS) entry which is preliminary data.</text>
</comment>
<reference evidence="2 3" key="1">
    <citation type="submission" date="2018-05" db="EMBL/GenBank/DDBJ databases">
        <title>Animal gut microbial communities from fecal samples from Wisconsin, USA.</title>
        <authorList>
            <person name="Neumann A."/>
        </authorList>
    </citation>
    <scope>NUCLEOTIDE SEQUENCE [LARGE SCALE GENOMIC DNA]</scope>
    <source>
        <strain evidence="2 3">UWS4</strain>
    </source>
</reference>
<accession>A0ABX5LMW1</accession>
<sequence length="961" mass="111558">MGFFNFFKPEWQHSNVNVRKEAVMKLRPSADQGPIETVAMNETDSEIRGIAIRKLNSLEILKKVVASETDPSNKRDAENRLLERAAEHLKNFREAATQLELDAVAKVANSRFADDLLKSMPNSELRLALTQATTRQSALEYVALKDPKTDVAMAALDSIERINMLQNIFQNSRHTSVRQKAGELLRKRQNDGKKKEAEKDETILLFQKRDAIIQQAQRLADSKDYMTNQAEFEKLLQIAKDLGMGPAEADLNRVIESYQARRAAEQARLDKIRKEQEEKSEKQKSLEATIAEIDKLLETNARENKEKIEELIAKFKELNGDADNAISGLFKMSVARFNRLTEQEAEKVELRANREEILAQLKLLAESDDISKSAEHKVKALARAWEELPLMEGEDPDLQTYNSLRSKLSEKFNAKREADEKIFNENATKLRAIIEDVKKIDENGDFKEISATLRDSYKRWKEIVGDDKFRYKEIWQEYQAATSRFKEMQEWEVWHNEHDREALLEEISALAQEEPSKEMLLKLRNFANQWKSIGLVSPAHVNDFRERFRTLFEAIMTKCAPIIQEQEEEKKKNLVLKEELCAQVEALSNESEVNWRDKYKTMQELQEKWKAIGMIPKESVQPMWERFRAAENAFFAKHKEFVKQEDVVREENYQKKVALCEKAEALSASSDWNAASKEFRTLQEEWKTSGSVPRNKSEEIWNRFRKACDDFFTRKRLHFEEMDAEKVKNLEAKEAICTKLEALDLTATPETLKAFEDAAEEWKNIGMVPKDKADEIRNRYNAILNRFAEKRAESDPEYKKAAEEARVKKEAMIVTITELVESAGSNQSADTVKTLQNDWSALPRCGSTEQELYQKFRTACDDFFTRRRDQLDIQEQARENNLQNKLRLCEEAERLVENLSDENRRESQNVVKQLRRHWREIGAVPRKDSDKIWKRFNTACDAVFGNVRNEKPAEESAQPEA</sequence>
<evidence type="ECO:0000313" key="2">
    <source>
        <dbReference type="EMBL" id="PWK94130.1"/>
    </source>
</evidence>
<dbReference type="Pfam" id="PF03993">
    <property type="entry name" value="DUF349"/>
    <property type="match status" value="7"/>
</dbReference>
<protein>
    <submittedName>
        <fullName evidence="2">Uncharacterized protein DUF349</fullName>
    </submittedName>
</protein>
<dbReference type="EMBL" id="QGHD01000023">
    <property type="protein sequence ID" value="PWK94130.1"/>
    <property type="molecule type" value="Genomic_DNA"/>
</dbReference>
<gene>
    <name evidence="2" type="ORF">B0H50_12311</name>
</gene>
<feature type="coiled-coil region" evidence="1">
    <location>
        <begin position="255"/>
        <end position="367"/>
    </location>
</feature>
<proteinExistence type="predicted"/>
<organism evidence="2 3">
    <name type="scientific">Hallerella porci</name>
    <dbReference type="NCBI Taxonomy" id="1945871"/>
    <lineage>
        <taxon>Bacteria</taxon>
        <taxon>Pseudomonadati</taxon>
        <taxon>Fibrobacterota</taxon>
        <taxon>Fibrobacteria</taxon>
        <taxon>Fibrobacterales</taxon>
        <taxon>Fibrobacteraceae</taxon>
        <taxon>Hallerella</taxon>
    </lineage>
</organism>
<evidence type="ECO:0000256" key="1">
    <source>
        <dbReference type="SAM" id="Coils"/>
    </source>
</evidence>
<evidence type="ECO:0000313" key="3">
    <source>
        <dbReference type="Proteomes" id="UP000245523"/>
    </source>
</evidence>